<dbReference type="EMBL" id="BKCJ010005890">
    <property type="protein sequence ID" value="GEU69200.1"/>
    <property type="molecule type" value="Genomic_DNA"/>
</dbReference>
<name>A0A6L2M6D9_TANCI</name>
<reference evidence="1" key="1">
    <citation type="journal article" date="2019" name="Sci. Rep.">
        <title>Draft genome of Tanacetum cinerariifolium, the natural source of mosquito coil.</title>
        <authorList>
            <person name="Yamashiro T."/>
            <person name="Shiraishi A."/>
            <person name="Satake H."/>
            <person name="Nakayama K."/>
        </authorList>
    </citation>
    <scope>NUCLEOTIDE SEQUENCE</scope>
</reference>
<gene>
    <name evidence="1" type="ORF">Tci_041178</name>
</gene>
<accession>A0A6L2M6D9</accession>
<evidence type="ECO:0000313" key="1">
    <source>
        <dbReference type="EMBL" id="GEU69200.1"/>
    </source>
</evidence>
<dbReference type="AlphaFoldDB" id="A0A6L2M6D9"/>
<proteinExistence type="predicted"/>
<sequence>MILESVENGLLIWPTVEENRLTRTKKYAKLSAAVKIQADCDMKATNIIIQGLPSNFYLLMNHHRVAAATSCTREARRVKDLQLGVKSYQKRLNLTKPDTYRFDLKRCEAYTAYSNPRGFIYQNKDKKNRLMRINELHKFNDGTLNDVCNSLDDRLNGIRMQYLPTTIWRKGDKDRAAAMI</sequence>
<organism evidence="1">
    <name type="scientific">Tanacetum cinerariifolium</name>
    <name type="common">Dalmatian daisy</name>
    <name type="synonym">Chrysanthemum cinerariifolium</name>
    <dbReference type="NCBI Taxonomy" id="118510"/>
    <lineage>
        <taxon>Eukaryota</taxon>
        <taxon>Viridiplantae</taxon>
        <taxon>Streptophyta</taxon>
        <taxon>Embryophyta</taxon>
        <taxon>Tracheophyta</taxon>
        <taxon>Spermatophyta</taxon>
        <taxon>Magnoliopsida</taxon>
        <taxon>eudicotyledons</taxon>
        <taxon>Gunneridae</taxon>
        <taxon>Pentapetalae</taxon>
        <taxon>asterids</taxon>
        <taxon>campanulids</taxon>
        <taxon>Asterales</taxon>
        <taxon>Asteraceae</taxon>
        <taxon>Asteroideae</taxon>
        <taxon>Anthemideae</taxon>
        <taxon>Anthemidinae</taxon>
        <taxon>Tanacetum</taxon>
    </lineage>
</organism>
<comment type="caution">
    <text evidence="1">The sequence shown here is derived from an EMBL/GenBank/DDBJ whole genome shotgun (WGS) entry which is preliminary data.</text>
</comment>
<protein>
    <submittedName>
        <fullName evidence="1">Uncharacterized protein</fullName>
    </submittedName>
</protein>